<dbReference type="Pfam" id="PF07516">
    <property type="entry name" value="SecA_SW"/>
    <property type="match status" value="1"/>
</dbReference>
<evidence type="ECO:0000256" key="4">
    <source>
        <dbReference type="ARBA" id="ARBA00022475"/>
    </source>
</evidence>
<feature type="domain" description="Helicase ATP-binding" evidence="14">
    <location>
        <begin position="88"/>
        <end position="252"/>
    </location>
</feature>
<dbReference type="GO" id="GO:0006605">
    <property type="term" value="P:protein targeting"/>
    <property type="evidence" value="ECO:0007669"/>
    <property type="project" value="UniProtKB-UniRule"/>
</dbReference>
<evidence type="ECO:0000256" key="5">
    <source>
        <dbReference type="ARBA" id="ARBA00022490"/>
    </source>
</evidence>
<comment type="catalytic activity">
    <reaction evidence="12">
        <text>ATP + H2O + cellular proteinSide 1 = ADP + phosphate + cellular proteinSide 2.</text>
        <dbReference type="EC" id="7.4.2.8"/>
    </reaction>
</comment>
<keyword evidence="3 12" id="KW-0813">Transport</keyword>
<dbReference type="InterPro" id="IPR001650">
    <property type="entry name" value="Helicase_C-like"/>
</dbReference>
<comment type="function">
    <text evidence="12">Part of the Sec protein translocase complex. Interacts with the SecYEG preprotein conducting channel. Has a central role in coupling the hydrolysis of ATP to the transfer of proteins into and across the cell membrane, serving as an ATP-driven molecular motor driving the stepwise translocation of polypeptide chains across the membrane.</text>
</comment>
<dbReference type="InterPro" id="IPR044722">
    <property type="entry name" value="SecA_SF2_C"/>
</dbReference>
<evidence type="ECO:0000259" key="14">
    <source>
        <dbReference type="PROSITE" id="PS51192"/>
    </source>
</evidence>
<dbReference type="STRING" id="1196324.A374_01579"/>
<dbReference type="Pfam" id="PF07517">
    <property type="entry name" value="SecA_DEAD"/>
    <property type="match status" value="1"/>
</dbReference>
<keyword evidence="9 12" id="KW-1278">Translocase</keyword>
<dbReference type="InterPro" id="IPR014018">
    <property type="entry name" value="SecA_motor_DEAD"/>
</dbReference>
<dbReference type="PANTHER" id="PTHR30612:SF0">
    <property type="entry name" value="CHLOROPLAST PROTEIN-TRANSPORTING ATPASE"/>
    <property type="match status" value="1"/>
</dbReference>
<gene>
    <name evidence="12" type="primary">secA</name>
    <name evidence="17" type="ORF">A374_01579</name>
</gene>
<dbReference type="AlphaFoldDB" id="I8UJ39"/>
<evidence type="ECO:0000259" key="16">
    <source>
        <dbReference type="PROSITE" id="PS51196"/>
    </source>
</evidence>
<dbReference type="InterPro" id="IPR014001">
    <property type="entry name" value="Helicase_ATP-bd"/>
</dbReference>
<dbReference type="GO" id="GO:0065002">
    <property type="term" value="P:intracellular protein transmembrane transport"/>
    <property type="evidence" value="ECO:0007669"/>
    <property type="project" value="UniProtKB-UniRule"/>
</dbReference>
<dbReference type="PROSITE" id="PS51194">
    <property type="entry name" value="HELICASE_CTER"/>
    <property type="match status" value="1"/>
</dbReference>
<feature type="domain" description="SecA family profile" evidence="16">
    <location>
        <begin position="2"/>
        <end position="571"/>
    </location>
</feature>
<keyword evidence="7 12" id="KW-0067">ATP-binding</keyword>
<dbReference type="Pfam" id="PF01043">
    <property type="entry name" value="SecA_PP_bind"/>
    <property type="match status" value="1"/>
</dbReference>
<evidence type="ECO:0000256" key="7">
    <source>
        <dbReference type="ARBA" id="ARBA00022840"/>
    </source>
</evidence>
<comment type="subcellular location">
    <subcellularLocation>
        <location evidence="12">Cell membrane</location>
        <topology evidence="12">Peripheral membrane protein</topology>
        <orientation evidence="12">Cytoplasmic side</orientation>
    </subcellularLocation>
    <subcellularLocation>
        <location evidence="12">Cytoplasm</location>
    </subcellularLocation>
    <subcellularLocation>
        <location evidence="1">Membrane</location>
        <topology evidence="1">Peripheral membrane protein</topology>
    </subcellularLocation>
    <text evidence="12">Distribution is 50-50.</text>
</comment>
<dbReference type="Gene3D" id="3.40.50.300">
    <property type="entry name" value="P-loop containing nucleotide triphosphate hydrolases"/>
    <property type="match status" value="3"/>
</dbReference>
<dbReference type="GO" id="GO:0008564">
    <property type="term" value="F:protein-exporting ATPase activity"/>
    <property type="evidence" value="ECO:0007669"/>
    <property type="project" value="UniProtKB-EC"/>
</dbReference>
<dbReference type="PRINTS" id="PR00906">
    <property type="entry name" value="SECA"/>
</dbReference>
<evidence type="ECO:0000256" key="3">
    <source>
        <dbReference type="ARBA" id="ARBA00022448"/>
    </source>
</evidence>
<dbReference type="InterPro" id="IPR030908">
    <property type="entry name" value="SecA2_Bac_anthr"/>
</dbReference>
<proteinExistence type="inferred from homology"/>
<dbReference type="GO" id="GO:0005524">
    <property type="term" value="F:ATP binding"/>
    <property type="evidence" value="ECO:0007669"/>
    <property type="project" value="UniProtKB-UniRule"/>
</dbReference>
<dbReference type="NCBIfam" id="NF006630">
    <property type="entry name" value="PRK09200.1"/>
    <property type="match status" value="1"/>
</dbReference>
<reference evidence="17 18" key="1">
    <citation type="journal article" date="2012" name="J. Bacteriol.">
        <title>Genome of Bacillus macauensis ZFHKF-1, a Long-Chain-Forming Bacterium.</title>
        <authorList>
            <person name="Cai L."/>
            <person name="Zhang T."/>
        </authorList>
    </citation>
    <scope>NUCLEOTIDE SEQUENCE [LARGE SCALE GENOMIC DNA]</scope>
    <source>
        <strain evidence="17 18">ZFHKF-1</strain>
    </source>
</reference>
<evidence type="ECO:0000256" key="10">
    <source>
        <dbReference type="ARBA" id="ARBA00023010"/>
    </source>
</evidence>
<dbReference type="NCBIfam" id="TIGR00963">
    <property type="entry name" value="secA"/>
    <property type="match status" value="1"/>
</dbReference>
<dbReference type="InterPro" id="IPR011116">
    <property type="entry name" value="SecA_Wing/Scaffold"/>
</dbReference>
<evidence type="ECO:0000256" key="9">
    <source>
        <dbReference type="ARBA" id="ARBA00022967"/>
    </source>
</evidence>
<dbReference type="InterPro" id="IPR011130">
    <property type="entry name" value="SecA_preprotein_X-link_dom"/>
</dbReference>
<feature type="domain" description="Helicase C-terminal" evidence="15">
    <location>
        <begin position="411"/>
        <end position="577"/>
    </location>
</feature>
<dbReference type="CDD" id="cd17928">
    <property type="entry name" value="DEXDc_SecA"/>
    <property type="match status" value="1"/>
</dbReference>
<evidence type="ECO:0000259" key="15">
    <source>
        <dbReference type="PROSITE" id="PS51194"/>
    </source>
</evidence>
<dbReference type="SUPFAM" id="SSF81767">
    <property type="entry name" value="Pre-protein crosslinking domain of SecA"/>
    <property type="match status" value="1"/>
</dbReference>
<dbReference type="eggNOG" id="COG0653">
    <property type="taxonomic scope" value="Bacteria"/>
</dbReference>
<dbReference type="HAMAP" id="MF_01382">
    <property type="entry name" value="SecA"/>
    <property type="match status" value="1"/>
</dbReference>
<dbReference type="InterPro" id="IPR000185">
    <property type="entry name" value="SecA"/>
</dbReference>
<protein>
    <recommendedName>
        <fullName evidence="12 13">Protein translocase subunit SecA</fullName>
        <ecNumber evidence="12">7.4.2.8</ecNumber>
    </recommendedName>
</protein>
<dbReference type="EMBL" id="AKKV01000019">
    <property type="protein sequence ID" value="EIT86905.1"/>
    <property type="molecule type" value="Genomic_DNA"/>
</dbReference>
<evidence type="ECO:0000256" key="2">
    <source>
        <dbReference type="ARBA" id="ARBA00007650"/>
    </source>
</evidence>
<comment type="subunit">
    <text evidence="12">Monomer and homodimer. Part of the essential Sec protein translocation apparatus which comprises SecA, SecYEG and auxiliary proteins SecDF. Other proteins may also be involved.</text>
</comment>
<keyword evidence="6 12" id="KW-0547">Nucleotide-binding</keyword>
<evidence type="ECO:0000256" key="13">
    <source>
        <dbReference type="RuleBase" id="RU003874"/>
    </source>
</evidence>
<dbReference type="CDD" id="cd18803">
    <property type="entry name" value="SF2_C_secA"/>
    <property type="match status" value="1"/>
</dbReference>
<dbReference type="GO" id="GO:0017038">
    <property type="term" value="P:protein import"/>
    <property type="evidence" value="ECO:0007669"/>
    <property type="project" value="InterPro"/>
</dbReference>
<dbReference type="PROSITE" id="PS51196">
    <property type="entry name" value="SECA_MOTOR_DEAD"/>
    <property type="match status" value="1"/>
</dbReference>
<organism evidence="17 18">
    <name type="scientific">Fictibacillus macauensis ZFHKF-1</name>
    <dbReference type="NCBI Taxonomy" id="1196324"/>
    <lineage>
        <taxon>Bacteria</taxon>
        <taxon>Bacillati</taxon>
        <taxon>Bacillota</taxon>
        <taxon>Bacilli</taxon>
        <taxon>Bacillales</taxon>
        <taxon>Fictibacillaceae</taxon>
        <taxon>Fictibacillus</taxon>
    </lineage>
</organism>
<accession>I8UJ39</accession>
<dbReference type="GO" id="GO:0005886">
    <property type="term" value="C:plasma membrane"/>
    <property type="evidence" value="ECO:0007669"/>
    <property type="project" value="UniProtKB-SubCell"/>
</dbReference>
<dbReference type="InterPro" id="IPR036670">
    <property type="entry name" value="SecA_X-link_sf"/>
</dbReference>
<dbReference type="SMART" id="SM00957">
    <property type="entry name" value="SecA_DEAD"/>
    <property type="match status" value="1"/>
</dbReference>
<comment type="similarity">
    <text evidence="2 12 13">Belongs to the SecA family.</text>
</comment>
<dbReference type="SMART" id="SM00958">
    <property type="entry name" value="SecA_PP_bind"/>
    <property type="match status" value="1"/>
</dbReference>
<dbReference type="PROSITE" id="PS51192">
    <property type="entry name" value="HELICASE_ATP_BIND_1"/>
    <property type="match status" value="1"/>
</dbReference>
<evidence type="ECO:0000256" key="6">
    <source>
        <dbReference type="ARBA" id="ARBA00022741"/>
    </source>
</evidence>
<dbReference type="Proteomes" id="UP000004080">
    <property type="component" value="Unassembled WGS sequence"/>
</dbReference>
<evidence type="ECO:0000256" key="11">
    <source>
        <dbReference type="ARBA" id="ARBA00023136"/>
    </source>
</evidence>
<keyword evidence="18" id="KW-1185">Reference proteome</keyword>
<dbReference type="InterPro" id="IPR027417">
    <property type="entry name" value="P-loop_NTPase"/>
</dbReference>
<evidence type="ECO:0000256" key="12">
    <source>
        <dbReference type="HAMAP-Rule" id="MF_01382"/>
    </source>
</evidence>
<dbReference type="Pfam" id="PF21090">
    <property type="entry name" value="P-loop_SecA"/>
    <property type="match status" value="1"/>
</dbReference>
<feature type="binding site" evidence="12">
    <location>
        <begin position="104"/>
        <end position="108"/>
    </location>
    <ligand>
        <name>ATP</name>
        <dbReference type="ChEBI" id="CHEBI:30616"/>
    </ligand>
</feature>
<name>I8UJ39_9BACL</name>
<evidence type="ECO:0000313" key="18">
    <source>
        <dbReference type="Proteomes" id="UP000004080"/>
    </source>
</evidence>
<dbReference type="SMART" id="SM00490">
    <property type="entry name" value="HELICc"/>
    <property type="match status" value="1"/>
</dbReference>
<evidence type="ECO:0000313" key="17">
    <source>
        <dbReference type="EMBL" id="EIT86905.1"/>
    </source>
</evidence>
<feature type="binding site" evidence="12">
    <location>
        <position position="493"/>
    </location>
    <ligand>
        <name>ATP</name>
        <dbReference type="ChEBI" id="CHEBI:30616"/>
    </ligand>
</feature>
<dbReference type="PROSITE" id="PS01312">
    <property type="entry name" value="SECA"/>
    <property type="match status" value="1"/>
</dbReference>
<dbReference type="PANTHER" id="PTHR30612">
    <property type="entry name" value="SECA INNER MEMBRANE COMPONENT OF SEC PROTEIN SECRETION SYSTEM"/>
    <property type="match status" value="1"/>
</dbReference>
<dbReference type="EC" id="7.4.2.8" evidence="12"/>
<dbReference type="InterPro" id="IPR011115">
    <property type="entry name" value="SecA_DEAD"/>
</dbReference>
<dbReference type="Gene3D" id="1.10.3060.10">
    <property type="entry name" value="Helical scaffold and wing domains of SecA"/>
    <property type="match status" value="1"/>
</dbReference>
<dbReference type="PATRIC" id="fig|1196324.3.peg.314"/>
<dbReference type="NCBIfam" id="TIGR04397">
    <property type="entry name" value="SecA2_Bac_anthr"/>
    <property type="match status" value="1"/>
</dbReference>
<dbReference type="GO" id="GO:0043952">
    <property type="term" value="P:protein transport by the Sec complex"/>
    <property type="evidence" value="ECO:0007669"/>
    <property type="project" value="TreeGrafter"/>
</dbReference>
<keyword evidence="4 12" id="KW-1003">Cell membrane</keyword>
<keyword evidence="8 12" id="KW-0653">Protein transport</keyword>
<dbReference type="SUPFAM" id="SSF52540">
    <property type="entry name" value="P-loop containing nucleoside triphosphate hydrolases"/>
    <property type="match status" value="2"/>
</dbReference>
<dbReference type="FunFam" id="3.40.50.300:FF:000429">
    <property type="entry name" value="Preprotein translocase subunit SecA"/>
    <property type="match status" value="1"/>
</dbReference>
<dbReference type="OrthoDB" id="9805579at2"/>
<feature type="binding site" evidence="12">
    <location>
        <position position="86"/>
    </location>
    <ligand>
        <name>ATP</name>
        <dbReference type="ChEBI" id="CHEBI:30616"/>
    </ligand>
</feature>
<keyword evidence="5 12" id="KW-0963">Cytoplasm</keyword>
<dbReference type="InterPro" id="IPR036266">
    <property type="entry name" value="SecA_Wing/Scaffold_sf"/>
</dbReference>
<dbReference type="GO" id="GO:0005829">
    <property type="term" value="C:cytosol"/>
    <property type="evidence" value="ECO:0007669"/>
    <property type="project" value="TreeGrafter"/>
</dbReference>
<sequence length="792" mass="90008">MLGIMKKVSESVSSTAMRKFTKQLQAINALEQTMSSLSDEKLQQKTIDFKNRLSTGATLEDIKIEAFAVVREASKRVTGQRHYDVQLLGGLVLHEGRIAEMQTGEGKTLVASLPSYLNALSGRGVHVITVNEYLARRDYETIGKIHQFLGLTVGLNTAQLSNEEKQAAYLADITYGTGNEFGFDYLRDHMILHASQKVQRPLSYAIIDEIDSILIDEARTPLIIANKSQLSADLFYITNHIVSSFKEKQDYEYVLDSKQLFLTEAGINAVERAFGIHNLFDAEHQLLYHFILQSLRAHVVMKRDVDYIVRNGEVALVDSFTGRIMEGRSYSDGLQQAIEAKEQLEIKEENETQATITIQNYFRLYTKLAGMTGTASTEQQEFFTTYHLHVEEIPTNRPRQRVDFPDVIYDSLEAKYKAIIADIVNVHATGRPILIGTTSIEQSEELATHLEQAQLPYLVLNAKSEEQEARIIAMAGQKDAIMIATNMAGRGTDILLGEGVSELGGLHIIGTERHESQRIDLQLRGRAGRQGDPGSSRFILSLQDELFSKLEKEDIQKWTKKASINQDGEVTKPDPLKFINKVQRAVEGIYYSAREHLVKVDNVSDQHRKIVYALRSKLLEGGSIYPFITNCIQDHVVRTVAAVCSPELEMEEWPLAHLVQQLQTIFPEQTLTLEDFVERDHEEMMTIVTSFLETRAARIQQMANDNNEDAEQDIRGFMLRSLDASWLKHLETMNLLKEGMHLKSYAQEDPYRLFEKDAYEAFLQMNAQWQEEITLQFALVVMYSTNERREDH</sequence>
<dbReference type="SUPFAM" id="SSF81886">
    <property type="entry name" value="Helical scaffold and wing domains of SecA"/>
    <property type="match status" value="1"/>
</dbReference>
<dbReference type="RefSeq" id="WP_007200417.1">
    <property type="nucleotide sequence ID" value="NZ_AKKV01000019.1"/>
</dbReference>
<dbReference type="Gene3D" id="3.90.1440.10">
    <property type="entry name" value="SecA, preprotein cross-linking domain"/>
    <property type="match status" value="1"/>
</dbReference>
<dbReference type="InterPro" id="IPR020937">
    <property type="entry name" value="SecA_CS"/>
</dbReference>
<comment type="caution">
    <text evidence="17">The sequence shown here is derived from an EMBL/GenBank/DDBJ whole genome shotgun (WGS) entry which is preliminary data.</text>
</comment>
<keyword evidence="10 12" id="KW-0811">Translocation</keyword>
<dbReference type="GO" id="GO:0031522">
    <property type="term" value="C:cell envelope Sec protein transport complex"/>
    <property type="evidence" value="ECO:0007669"/>
    <property type="project" value="TreeGrafter"/>
</dbReference>
<keyword evidence="11 12" id="KW-0472">Membrane</keyword>
<evidence type="ECO:0000256" key="1">
    <source>
        <dbReference type="ARBA" id="ARBA00004170"/>
    </source>
</evidence>
<evidence type="ECO:0000256" key="8">
    <source>
        <dbReference type="ARBA" id="ARBA00022927"/>
    </source>
</evidence>